<dbReference type="EMBL" id="BSRI01000002">
    <property type="protein sequence ID" value="GLV57585.1"/>
    <property type="molecule type" value="Genomic_DNA"/>
</dbReference>
<comment type="caution">
    <text evidence="1">The sequence shown here is derived from an EMBL/GenBank/DDBJ whole genome shotgun (WGS) entry which is preliminary data.</text>
</comment>
<gene>
    <name evidence="1" type="ORF">KDH_44210</name>
</gene>
<dbReference type="Proteomes" id="UP001344906">
    <property type="component" value="Unassembled WGS sequence"/>
</dbReference>
<name>A0ABQ6FYX7_9CHLR</name>
<protein>
    <submittedName>
        <fullName evidence="1">Uncharacterized protein</fullName>
    </submittedName>
</protein>
<sequence length="54" mass="5674">MQGAGIGGASSIQAAVRFILKIASFVLGSIATLQQYSGKMSPKQDIIVHRQSIV</sequence>
<proteinExistence type="predicted"/>
<keyword evidence="2" id="KW-1185">Reference proteome</keyword>
<reference evidence="1 2" key="1">
    <citation type="submission" date="2023-02" db="EMBL/GenBank/DDBJ databases">
        <title>Dictyobacter halimunensis sp. nov., a new member of the class Ktedonobacteria from forest soil in a geothermal area.</title>
        <authorList>
            <person name="Rachmania M.K."/>
            <person name="Ningsih F."/>
            <person name="Sakai Y."/>
            <person name="Yabe S."/>
            <person name="Yokota A."/>
            <person name="Sjamsuridzal W."/>
        </authorList>
    </citation>
    <scope>NUCLEOTIDE SEQUENCE [LARGE SCALE GENOMIC DNA]</scope>
    <source>
        <strain evidence="1 2">S3.2.2.5</strain>
    </source>
</reference>
<organism evidence="1 2">
    <name type="scientific">Dictyobacter halimunensis</name>
    <dbReference type="NCBI Taxonomy" id="3026934"/>
    <lineage>
        <taxon>Bacteria</taxon>
        <taxon>Bacillati</taxon>
        <taxon>Chloroflexota</taxon>
        <taxon>Ktedonobacteria</taxon>
        <taxon>Ktedonobacterales</taxon>
        <taxon>Dictyobacteraceae</taxon>
        <taxon>Dictyobacter</taxon>
    </lineage>
</organism>
<evidence type="ECO:0000313" key="1">
    <source>
        <dbReference type="EMBL" id="GLV57585.1"/>
    </source>
</evidence>
<accession>A0ABQ6FYX7</accession>
<evidence type="ECO:0000313" key="2">
    <source>
        <dbReference type="Proteomes" id="UP001344906"/>
    </source>
</evidence>